<accession>A0ABR9FMM2</accession>
<sequence>MNFHEAKSKVWSYKIIGFVIALPAITSTVISMLKMLYFRLEDGTAMGATIARPFKQLVSVVYENTQALTLFWQYSPTPSLDELLSRQNVYFLSIYVLVFVGLAFFTSGGKLNRRLRKINQKIEDQLIAESIRGDIGRNRQQIEESIEVPPSTIFSQFHQLYLAPIFVAVVGGVFLKLAGL</sequence>
<dbReference type="EMBL" id="RRZA01000032">
    <property type="protein sequence ID" value="MBE0458081.1"/>
    <property type="molecule type" value="Genomic_DNA"/>
</dbReference>
<organism evidence="2 3">
    <name type="scientific">Pseudoalteromonas prydzensis</name>
    <dbReference type="NCBI Taxonomy" id="182141"/>
    <lineage>
        <taxon>Bacteria</taxon>
        <taxon>Pseudomonadati</taxon>
        <taxon>Pseudomonadota</taxon>
        <taxon>Gammaproteobacteria</taxon>
        <taxon>Alteromonadales</taxon>
        <taxon>Pseudoalteromonadaceae</taxon>
        <taxon>Pseudoalteromonas</taxon>
    </lineage>
</organism>
<keyword evidence="1" id="KW-0812">Transmembrane</keyword>
<name>A0ABR9FMM2_9GAMM</name>
<keyword evidence="3" id="KW-1185">Reference proteome</keyword>
<dbReference type="RefSeq" id="WP_192541861.1">
    <property type="nucleotide sequence ID" value="NZ_JBQDLW010000023.1"/>
</dbReference>
<dbReference type="Proteomes" id="UP000707245">
    <property type="component" value="Unassembled WGS sequence"/>
</dbReference>
<feature type="transmembrane region" description="Helical" evidence="1">
    <location>
        <begin position="160"/>
        <end position="179"/>
    </location>
</feature>
<protein>
    <submittedName>
        <fullName evidence="2">YfeABCD locus regulator</fullName>
    </submittedName>
</protein>
<feature type="transmembrane region" description="Helical" evidence="1">
    <location>
        <begin position="12"/>
        <end position="33"/>
    </location>
</feature>
<keyword evidence="1" id="KW-1133">Transmembrane helix</keyword>
<reference evidence="2 3" key="1">
    <citation type="submission" date="2020-07" db="EMBL/GenBank/DDBJ databases">
        <title>Halophilic bacteria isolated from french cheeses.</title>
        <authorList>
            <person name="Kothe C.I."/>
            <person name="Farah-Kraiem B."/>
            <person name="Renault P."/>
            <person name="Dridi B."/>
        </authorList>
    </citation>
    <scope>NUCLEOTIDE SEQUENCE [LARGE SCALE GENOMIC DNA]</scope>
    <source>
        <strain evidence="2 3">FME14</strain>
    </source>
</reference>
<keyword evidence="1" id="KW-0472">Membrane</keyword>
<proteinExistence type="predicted"/>
<dbReference type="Pfam" id="PF14002">
    <property type="entry name" value="YniB"/>
    <property type="match status" value="1"/>
</dbReference>
<evidence type="ECO:0000313" key="3">
    <source>
        <dbReference type="Proteomes" id="UP000707245"/>
    </source>
</evidence>
<gene>
    <name evidence="2" type="ORF">EI167_11590</name>
</gene>
<evidence type="ECO:0000313" key="2">
    <source>
        <dbReference type="EMBL" id="MBE0458081.1"/>
    </source>
</evidence>
<evidence type="ECO:0000256" key="1">
    <source>
        <dbReference type="SAM" id="Phobius"/>
    </source>
</evidence>
<dbReference type="InterPro" id="IPR025229">
    <property type="entry name" value="YniB-like"/>
</dbReference>
<feature type="transmembrane region" description="Helical" evidence="1">
    <location>
        <begin position="89"/>
        <end position="107"/>
    </location>
</feature>
<comment type="caution">
    <text evidence="2">The sequence shown here is derived from an EMBL/GenBank/DDBJ whole genome shotgun (WGS) entry which is preliminary data.</text>
</comment>